<feature type="transmembrane region" description="Helical" evidence="1">
    <location>
        <begin position="94"/>
        <end position="117"/>
    </location>
</feature>
<feature type="transmembrane region" description="Helical" evidence="1">
    <location>
        <begin position="347"/>
        <end position="364"/>
    </location>
</feature>
<reference evidence="2 3" key="1">
    <citation type="journal article" date="2015" name="Nature">
        <title>rRNA introns, odd ribosomes, and small enigmatic genomes across a large radiation of phyla.</title>
        <authorList>
            <person name="Brown C.T."/>
            <person name="Hug L.A."/>
            <person name="Thomas B.C."/>
            <person name="Sharon I."/>
            <person name="Castelle C.J."/>
            <person name="Singh A."/>
            <person name="Wilkins M.J."/>
            <person name="Williams K.H."/>
            <person name="Banfield J.F."/>
        </authorList>
    </citation>
    <scope>NUCLEOTIDE SEQUENCE [LARGE SCALE GENOMIC DNA]</scope>
</reference>
<evidence type="ECO:0008006" key="4">
    <source>
        <dbReference type="Google" id="ProtNLM"/>
    </source>
</evidence>
<name>A0A0G0GDT3_9BACT</name>
<comment type="caution">
    <text evidence="2">The sequence shown here is derived from an EMBL/GenBank/DDBJ whole genome shotgun (WGS) entry which is preliminary data.</text>
</comment>
<dbReference type="AlphaFoldDB" id="A0A0G0GDT3"/>
<sequence length="378" mass="43748">MNDYLKNKFKVWWLGSCYIFLTSGFLTTLYIYFVKRNIDIKEILLAEFFGAVTVSLIIFYKRKWHTHHTFWLAFSLMAIALLILFLPLPIKYLLILYTAVAYSGTILFFVPFNVLFFKEGNKSKNLQHITFYWAIMIIGGIVGPLVGGYLLASVNLIYFVLVSFLILLFVVCLVKYLPVEIYLVEKKKLFSTLKGFRTITILDGALHKVNTITIVILSLQFITNAFSFGKFLSLVSLVALVFSWQTAKISDRLNQRMFFLWPLCMVTGLVTFSLYFATSFYLFVALALVLKALTIMLEPMRSNILQDKADKNNPLTWISRELFLNSGRSVLWLTAFVLWYFNWQSLLFIIMGSLYLIFPILVRYKNVYVAKSIIPAIN</sequence>
<feature type="transmembrane region" description="Helical" evidence="1">
    <location>
        <begin position="156"/>
        <end position="177"/>
    </location>
</feature>
<dbReference type="Proteomes" id="UP000034849">
    <property type="component" value="Unassembled WGS sequence"/>
</dbReference>
<feature type="transmembrane region" description="Helical" evidence="1">
    <location>
        <begin position="12"/>
        <end position="31"/>
    </location>
</feature>
<feature type="transmembrane region" description="Helical" evidence="1">
    <location>
        <begin position="43"/>
        <end position="60"/>
    </location>
</feature>
<feature type="transmembrane region" description="Helical" evidence="1">
    <location>
        <begin position="198"/>
        <end position="222"/>
    </location>
</feature>
<dbReference type="InterPro" id="IPR036259">
    <property type="entry name" value="MFS_trans_sf"/>
</dbReference>
<feature type="transmembrane region" description="Helical" evidence="1">
    <location>
        <begin position="129"/>
        <end position="150"/>
    </location>
</feature>
<gene>
    <name evidence="2" type="ORF">US42_C0002G0087</name>
</gene>
<dbReference type="SUPFAM" id="SSF103473">
    <property type="entry name" value="MFS general substrate transporter"/>
    <property type="match status" value="2"/>
</dbReference>
<evidence type="ECO:0000256" key="1">
    <source>
        <dbReference type="SAM" id="Phobius"/>
    </source>
</evidence>
<protein>
    <recommendedName>
        <fullName evidence="4">MFS transporter</fullName>
    </recommendedName>
</protein>
<proteinExistence type="predicted"/>
<feature type="transmembrane region" description="Helical" evidence="1">
    <location>
        <begin position="228"/>
        <end position="246"/>
    </location>
</feature>
<evidence type="ECO:0000313" key="2">
    <source>
        <dbReference type="EMBL" id="KKQ28132.1"/>
    </source>
</evidence>
<evidence type="ECO:0000313" key="3">
    <source>
        <dbReference type="Proteomes" id="UP000034849"/>
    </source>
</evidence>
<dbReference type="STRING" id="1619046.US42_C0002G0087"/>
<organism evidence="2 3">
    <name type="scientific">Candidatus Magasanikbacteria bacterium GW2011_GWC2_37_14</name>
    <dbReference type="NCBI Taxonomy" id="1619046"/>
    <lineage>
        <taxon>Bacteria</taxon>
        <taxon>Candidatus Magasanikiibacteriota</taxon>
    </lineage>
</organism>
<keyword evidence="1" id="KW-1133">Transmembrane helix</keyword>
<accession>A0A0G0GDT3</accession>
<keyword evidence="1" id="KW-0472">Membrane</keyword>
<dbReference type="Gene3D" id="1.20.1250.20">
    <property type="entry name" value="MFS general substrate transporter like domains"/>
    <property type="match status" value="2"/>
</dbReference>
<dbReference type="EMBL" id="LBSX01000002">
    <property type="protein sequence ID" value="KKQ28132.1"/>
    <property type="molecule type" value="Genomic_DNA"/>
</dbReference>
<feature type="transmembrane region" description="Helical" evidence="1">
    <location>
        <begin position="258"/>
        <end position="276"/>
    </location>
</feature>
<keyword evidence="1" id="KW-0812">Transmembrane</keyword>
<feature type="transmembrane region" description="Helical" evidence="1">
    <location>
        <begin position="69"/>
        <end position="88"/>
    </location>
</feature>